<dbReference type="CDD" id="cd02966">
    <property type="entry name" value="TlpA_like_family"/>
    <property type="match status" value="1"/>
</dbReference>
<dbReference type="GO" id="GO:0004601">
    <property type="term" value="F:peroxidase activity"/>
    <property type="evidence" value="ECO:0007669"/>
    <property type="project" value="UniProtKB-KW"/>
</dbReference>
<dbReference type="Pfam" id="PF14289">
    <property type="entry name" value="DUF4369"/>
    <property type="match status" value="1"/>
</dbReference>
<dbReference type="PROSITE" id="PS51352">
    <property type="entry name" value="THIOREDOXIN_2"/>
    <property type="match status" value="1"/>
</dbReference>
<evidence type="ECO:0000259" key="6">
    <source>
        <dbReference type="PROSITE" id="PS51352"/>
    </source>
</evidence>
<accession>E7RRB2</accession>
<keyword evidence="7" id="KW-0575">Peroxidase</keyword>
<dbReference type="EC" id="1.11.1.15" evidence="7"/>
<dbReference type="InterPro" id="IPR050553">
    <property type="entry name" value="Thioredoxin_ResA/DsbE_sf"/>
</dbReference>
<dbReference type="RefSeq" id="WP_004369878.1">
    <property type="nucleotide sequence ID" value="NZ_GL833119.1"/>
</dbReference>
<dbReference type="STRING" id="28134.SAMN05444288_1356"/>
<dbReference type="GO" id="GO:0030313">
    <property type="term" value="C:cell envelope"/>
    <property type="evidence" value="ECO:0007669"/>
    <property type="project" value="UniProtKB-SubCell"/>
</dbReference>
<evidence type="ECO:0000256" key="4">
    <source>
        <dbReference type="ARBA" id="ARBA00023284"/>
    </source>
</evidence>
<feature type="domain" description="Thioredoxin" evidence="6">
    <location>
        <begin position="219"/>
        <end position="361"/>
    </location>
</feature>
<dbReference type="InterPro" id="IPR013766">
    <property type="entry name" value="Thioredoxin_domain"/>
</dbReference>
<evidence type="ECO:0000256" key="5">
    <source>
        <dbReference type="SAM" id="SignalP"/>
    </source>
</evidence>
<dbReference type="eggNOG" id="COG0526">
    <property type="taxonomic scope" value="Bacteria"/>
</dbReference>
<dbReference type="PANTHER" id="PTHR42852:SF6">
    <property type="entry name" value="THIOL:DISULFIDE INTERCHANGE PROTEIN DSBE"/>
    <property type="match status" value="1"/>
</dbReference>
<sequence length="361" mass="40412">MKRLFSIMAAATMAVSIQAQNADYVISGTTPDSIKKVYVITNLNFDQQDSVAVNGGKFQLSGKKPVNSFITIGYDREHMATVINDYTPITINLKNNFVTGSVQNVQFVDLQKEQQKQDAKLAELYSDWQKARKDETIEAQTKKKTLEKQMDDIQFGQIETILKFAKTHSNSVAPAFYLSQIANSLDYDQLNSVLDNTTAYYHHPLMQQVIALKQALAKRRPGSAFTDLSMEDMDGNPVKLSNWVGKGNYVLVDFWASWCGPCRMEMPNVVDAYKRYHAAKGFDVVGVSFDSQRDAWKKGVKDLGMEWHQMSDLKGWKSAAQTTYGINGIPSNILVDPQGKIVASDLRGEGLAAKLKEIYGY</sequence>
<dbReference type="Proteomes" id="UP000005580">
    <property type="component" value="Unassembled WGS sequence"/>
</dbReference>
<reference evidence="7" key="1">
    <citation type="submission" date="2011-01" db="EMBL/GenBank/DDBJ databases">
        <authorList>
            <person name="Muzny D."/>
            <person name="Qin X."/>
            <person name="Buhay C."/>
            <person name="Dugan-Rocha S."/>
            <person name="Ding Y."/>
            <person name="Chen G."/>
            <person name="Hawes A."/>
            <person name="Holder M."/>
            <person name="Jhangiani S."/>
            <person name="Johnson A."/>
            <person name="Khan Z."/>
            <person name="Li Z."/>
            <person name="Liu W."/>
            <person name="Liu X."/>
            <person name="Perez L."/>
            <person name="Shen H."/>
            <person name="Wang Q."/>
            <person name="Watt J."/>
            <person name="Xi L."/>
            <person name="Xin Y."/>
            <person name="Zhou J."/>
            <person name="Deng J."/>
            <person name="Jiang H."/>
            <person name="Liu Y."/>
            <person name="Qu J."/>
            <person name="Song X.-Z."/>
            <person name="Zhang L."/>
            <person name="Villasana D."/>
            <person name="Johnson A."/>
            <person name="Liu J."/>
            <person name="Liyanage D."/>
            <person name="Lorensuhewa L."/>
            <person name="Robinson T."/>
            <person name="Song A."/>
            <person name="Song B.-B."/>
            <person name="Dinh H."/>
            <person name="Thornton R."/>
            <person name="Coyle M."/>
            <person name="Francisco L."/>
            <person name="Jackson L."/>
            <person name="Javaid M."/>
            <person name="Korchina V."/>
            <person name="Kovar C."/>
            <person name="Mata R."/>
            <person name="Mathew T."/>
            <person name="Ngo R."/>
            <person name="Nguyen L."/>
            <person name="Nguyen N."/>
            <person name="Okwuonu G."/>
            <person name="Ongeri F."/>
            <person name="Pham C."/>
            <person name="Simmons D."/>
            <person name="Wilczek-Boney K."/>
            <person name="Hale W."/>
            <person name="Jakkamsetti A."/>
            <person name="Pham P."/>
            <person name="Ruth R."/>
            <person name="San Lucas F."/>
            <person name="Warren J."/>
            <person name="Zhang J."/>
            <person name="Zhao Z."/>
            <person name="Zhou C."/>
            <person name="Zhu D."/>
            <person name="Lee S."/>
            <person name="Bess C."/>
            <person name="Blankenburg K."/>
            <person name="Forbes L."/>
            <person name="Fu Q."/>
            <person name="Gubbala S."/>
            <person name="Hirani K."/>
            <person name="Jayaseelan J.C."/>
            <person name="Lara F."/>
            <person name="Munidasa M."/>
            <person name="Palculict T."/>
            <person name="Patil S."/>
            <person name="Pu L.-L."/>
            <person name="Saada N."/>
            <person name="Tang L."/>
            <person name="Weissenberger G."/>
            <person name="Zhu Y."/>
            <person name="Hemphill L."/>
            <person name="Shang Y."/>
            <person name="Youmans B."/>
            <person name="Ayvaz T."/>
            <person name="Ross M."/>
            <person name="Santibanez J."/>
            <person name="Aqrawi P."/>
            <person name="Gross S."/>
            <person name="Joshi V."/>
            <person name="Fowler G."/>
            <person name="Nazareth L."/>
            <person name="Reid J."/>
            <person name="Worley K."/>
            <person name="Petrosino J."/>
            <person name="Highlander S."/>
            <person name="Gibbs R."/>
        </authorList>
    </citation>
    <scope>NUCLEOTIDE SEQUENCE [LARGE SCALE GENOMIC DNA]</scope>
    <source>
        <strain evidence="7">ATCC 33269</strain>
    </source>
</reference>
<keyword evidence="2" id="KW-0201">Cytochrome c-type biogenesis</keyword>
<dbReference type="SUPFAM" id="SSF52833">
    <property type="entry name" value="Thioredoxin-like"/>
    <property type="match status" value="1"/>
</dbReference>
<dbReference type="Pfam" id="PF00578">
    <property type="entry name" value="AhpC-TSA"/>
    <property type="match status" value="1"/>
</dbReference>
<dbReference type="GO" id="GO:0017004">
    <property type="term" value="P:cytochrome complex assembly"/>
    <property type="evidence" value="ECO:0007669"/>
    <property type="project" value="UniProtKB-KW"/>
</dbReference>
<dbReference type="InterPro" id="IPR000866">
    <property type="entry name" value="AhpC/TSA"/>
</dbReference>
<dbReference type="InterPro" id="IPR036249">
    <property type="entry name" value="Thioredoxin-like_sf"/>
</dbReference>
<dbReference type="PROSITE" id="PS00194">
    <property type="entry name" value="THIOREDOXIN_1"/>
    <property type="match status" value="1"/>
</dbReference>
<feature type="signal peptide" evidence="5">
    <location>
        <begin position="1"/>
        <end position="21"/>
    </location>
</feature>
<keyword evidence="5" id="KW-0732">Signal</keyword>
<dbReference type="HOGENOM" id="CLU_042529_1_0_10"/>
<dbReference type="AlphaFoldDB" id="E7RRB2"/>
<dbReference type="InterPro" id="IPR017937">
    <property type="entry name" value="Thioredoxin_CS"/>
</dbReference>
<dbReference type="Gene3D" id="3.40.30.10">
    <property type="entry name" value="Glutaredoxin"/>
    <property type="match status" value="1"/>
</dbReference>
<dbReference type="EMBL" id="AEPE02000005">
    <property type="protein sequence ID" value="EFZ36800.1"/>
    <property type="molecule type" value="Genomic_DNA"/>
</dbReference>
<dbReference type="InterPro" id="IPR025380">
    <property type="entry name" value="DUF4369"/>
</dbReference>
<name>E7RRB2_9BACT</name>
<proteinExistence type="predicted"/>
<dbReference type="PANTHER" id="PTHR42852">
    <property type="entry name" value="THIOL:DISULFIDE INTERCHANGE PROTEIN DSBE"/>
    <property type="match status" value="1"/>
</dbReference>
<keyword evidence="4" id="KW-0676">Redox-active center</keyword>
<keyword evidence="7" id="KW-0560">Oxidoreductase</keyword>
<protein>
    <submittedName>
        <fullName evidence="7">Antioxidant, AhpC/TSA family</fullName>
        <ecNumber evidence="7">1.11.1.15</ecNumber>
    </submittedName>
</protein>
<evidence type="ECO:0000256" key="2">
    <source>
        <dbReference type="ARBA" id="ARBA00022748"/>
    </source>
</evidence>
<keyword evidence="8" id="KW-1185">Reference proteome</keyword>
<feature type="chain" id="PRO_5003221643" evidence="5">
    <location>
        <begin position="22"/>
        <end position="361"/>
    </location>
</feature>
<evidence type="ECO:0000256" key="1">
    <source>
        <dbReference type="ARBA" id="ARBA00004196"/>
    </source>
</evidence>
<organism evidence="7 8">
    <name type="scientific">Hoylesella oralis ATCC 33269</name>
    <dbReference type="NCBI Taxonomy" id="873533"/>
    <lineage>
        <taxon>Bacteria</taxon>
        <taxon>Pseudomonadati</taxon>
        <taxon>Bacteroidota</taxon>
        <taxon>Bacteroidia</taxon>
        <taxon>Bacteroidales</taxon>
        <taxon>Prevotellaceae</taxon>
        <taxon>Hoylesella</taxon>
    </lineage>
</organism>
<evidence type="ECO:0000256" key="3">
    <source>
        <dbReference type="ARBA" id="ARBA00023157"/>
    </source>
</evidence>
<evidence type="ECO:0000313" key="7">
    <source>
        <dbReference type="EMBL" id="EFZ36800.1"/>
    </source>
</evidence>
<keyword evidence="3" id="KW-1015">Disulfide bond</keyword>
<comment type="caution">
    <text evidence="7">The sequence shown here is derived from an EMBL/GenBank/DDBJ whole genome shotgun (WGS) entry which is preliminary data.</text>
</comment>
<comment type="subcellular location">
    <subcellularLocation>
        <location evidence="1">Cell envelope</location>
    </subcellularLocation>
</comment>
<evidence type="ECO:0000313" key="8">
    <source>
        <dbReference type="Proteomes" id="UP000005580"/>
    </source>
</evidence>
<gene>
    <name evidence="7" type="ORF">HMPREF0663_11713</name>
</gene>